<feature type="transmembrane region" description="Helical" evidence="1">
    <location>
        <begin position="268"/>
        <end position="288"/>
    </location>
</feature>
<reference evidence="2" key="1">
    <citation type="submission" date="2022-08" db="EMBL/GenBank/DDBJ databases">
        <authorList>
            <person name="Kallberg Y."/>
            <person name="Tangrot J."/>
            <person name="Rosling A."/>
        </authorList>
    </citation>
    <scope>NUCLEOTIDE SEQUENCE</scope>
    <source>
        <strain evidence="2">Wild A</strain>
    </source>
</reference>
<evidence type="ECO:0000313" key="2">
    <source>
        <dbReference type="EMBL" id="CAI2162731.1"/>
    </source>
</evidence>
<dbReference type="OrthoDB" id="2393256at2759"/>
<dbReference type="Proteomes" id="UP001153678">
    <property type="component" value="Unassembled WGS sequence"/>
</dbReference>
<gene>
    <name evidence="2" type="ORF">FWILDA_LOCUS709</name>
</gene>
<sequence length="321" mass="36908">MEIIVQNYLMVFLLGLGAMVTFQHTYLSIKKYFRRNYGKTSDILRFICNYGNLCRFLISIGYFLTPSDVTSTSCKTLGYLYLISYHLFRLSLFAFMLWTLYRMSYERKDLWIGITFLLIRTSLIIPTFIFVQPVSILMNFPNQVPTNQCEMLFTHKIIVELELPKNILENTMLIHVIIKLIYLKLKKNRNITMEAPTTCETKTTNNAGTSTTSTTNILSARRPLNSSMVYWTAILAATVLLLNLSLINKESLDKPEKMLLMKAKNANIIRVALNIFPYLFVSCVITYFDNEKKNVIFYNCSKQNASIGSGILKNSSNQLDG</sequence>
<evidence type="ECO:0000313" key="3">
    <source>
        <dbReference type="Proteomes" id="UP001153678"/>
    </source>
</evidence>
<feature type="transmembrane region" description="Helical" evidence="1">
    <location>
        <begin position="6"/>
        <end position="22"/>
    </location>
</feature>
<feature type="transmembrane region" description="Helical" evidence="1">
    <location>
        <begin position="76"/>
        <end position="98"/>
    </location>
</feature>
<dbReference type="EMBL" id="CAMKVN010000048">
    <property type="protein sequence ID" value="CAI2162731.1"/>
    <property type="molecule type" value="Genomic_DNA"/>
</dbReference>
<comment type="caution">
    <text evidence="2">The sequence shown here is derived from an EMBL/GenBank/DDBJ whole genome shotgun (WGS) entry which is preliminary data.</text>
</comment>
<name>A0A9W4WHS9_9GLOM</name>
<accession>A0A9W4WHS9</accession>
<proteinExistence type="predicted"/>
<feature type="transmembrane region" description="Helical" evidence="1">
    <location>
        <begin position="228"/>
        <end position="247"/>
    </location>
</feature>
<keyword evidence="1" id="KW-0812">Transmembrane</keyword>
<dbReference type="AlphaFoldDB" id="A0A9W4WHS9"/>
<protein>
    <submittedName>
        <fullName evidence="2">3585_t:CDS:1</fullName>
    </submittedName>
</protein>
<organism evidence="2 3">
    <name type="scientific">Funneliformis geosporum</name>
    <dbReference type="NCBI Taxonomy" id="1117311"/>
    <lineage>
        <taxon>Eukaryota</taxon>
        <taxon>Fungi</taxon>
        <taxon>Fungi incertae sedis</taxon>
        <taxon>Mucoromycota</taxon>
        <taxon>Glomeromycotina</taxon>
        <taxon>Glomeromycetes</taxon>
        <taxon>Glomerales</taxon>
        <taxon>Glomeraceae</taxon>
        <taxon>Funneliformis</taxon>
    </lineage>
</organism>
<evidence type="ECO:0000256" key="1">
    <source>
        <dbReference type="SAM" id="Phobius"/>
    </source>
</evidence>
<keyword evidence="1" id="KW-1133">Transmembrane helix</keyword>
<feature type="transmembrane region" description="Helical" evidence="1">
    <location>
        <begin position="43"/>
        <end position="64"/>
    </location>
</feature>
<feature type="transmembrane region" description="Helical" evidence="1">
    <location>
        <begin position="110"/>
        <end position="131"/>
    </location>
</feature>
<keyword evidence="3" id="KW-1185">Reference proteome</keyword>
<keyword evidence="1" id="KW-0472">Membrane</keyword>